<organism evidence="2 3">
    <name type="scientific">Actinopolymorpha cephalotaxi</name>
    <dbReference type="NCBI Taxonomy" id="504797"/>
    <lineage>
        <taxon>Bacteria</taxon>
        <taxon>Bacillati</taxon>
        <taxon>Actinomycetota</taxon>
        <taxon>Actinomycetes</taxon>
        <taxon>Propionibacteriales</taxon>
        <taxon>Actinopolymorphaceae</taxon>
        <taxon>Actinopolymorpha</taxon>
    </lineage>
</organism>
<protein>
    <submittedName>
        <fullName evidence="2">Conserved hypothetical phage tail region protein</fullName>
    </submittedName>
    <submittedName>
        <fullName evidence="1">Phage tail-like protein</fullName>
    </submittedName>
</protein>
<dbReference type="InterPro" id="IPR011747">
    <property type="entry name" value="CHP02241"/>
</dbReference>
<dbReference type="EMBL" id="JACBZA010000001">
    <property type="protein sequence ID" value="NYH84172.1"/>
    <property type="molecule type" value="Genomic_DNA"/>
</dbReference>
<dbReference type="PANTHER" id="PTHR38009">
    <property type="entry name" value="CONSERVED HYPOTHETICAL PHAGE TAIL PROTEIN"/>
    <property type="match status" value="1"/>
</dbReference>
<dbReference type="RefSeq" id="WP_092887899.1">
    <property type="nucleotide sequence ID" value="NZ_FOOI01000017.1"/>
</dbReference>
<evidence type="ECO:0000313" key="1">
    <source>
        <dbReference type="EMBL" id="NYH84172.1"/>
    </source>
</evidence>
<dbReference type="AlphaFoldDB" id="A0A1I2ZUA7"/>
<sequence>MPPSDVLTATRFSITVDGYTIASFSELVGITSEVEPIDSADQVAGNQKLLGKPLPPTVILRRGQTSDLALWTWHAAVVVGDPAAARRNCTLGMYAADGTAAASYYLEQAWPSKLEVGAVKAGPTETLYETCTFVCDRLQRLAA</sequence>
<reference evidence="1 4" key="2">
    <citation type="submission" date="2020-07" db="EMBL/GenBank/DDBJ databases">
        <title>Sequencing the genomes of 1000 actinobacteria strains.</title>
        <authorList>
            <person name="Klenk H.-P."/>
        </authorList>
    </citation>
    <scope>NUCLEOTIDE SEQUENCE [LARGE SCALE GENOMIC DNA]</scope>
    <source>
        <strain evidence="1 4">DSM 45117</strain>
    </source>
</reference>
<dbReference type="Pfam" id="PF06841">
    <property type="entry name" value="Phage_T4_gp19"/>
    <property type="match status" value="1"/>
</dbReference>
<dbReference type="Proteomes" id="UP000533017">
    <property type="component" value="Unassembled WGS sequence"/>
</dbReference>
<evidence type="ECO:0000313" key="4">
    <source>
        <dbReference type="Proteomes" id="UP000533017"/>
    </source>
</evidence>
<reference evidence="2 3" key="1">
    <citation type="submission" date="2016-10" db="EMBL/GenBank/DDBJ databases">
        <authorList>
            <person name="de Groot N.N."/>
        </authorList>
    </citation>
    <scope>NUCLEOTIDE SEQUENCE [LARGE SCALE GENOMIC DNA]</scope>
    <source>
        <strain evidence="2 3">CPCC 202808</strain>
    </source>
</reference>
<dbReference type="InterPro" id="IPR010667">
    <property type="entry name" value="Phage_T4_Gp19"/>
</dbReference>
<dbReference type="Proteomes" id="UP000199052">
    <property type="component" value="Unassembled WGS sequence"/>
</dbReference>
<dbReference type="GO" id="GO:0005198">
    <property type="term" value="F:structural molecule activity"/>
    <property type="evidence" value="ECO:0007669"/>
    <property type="project" value="InterPro"/>
</dbReference>
<evidence type="ECO:0000313" key="3">
    <source>
        <dbReference type="Proteomes" id="UP000199052"/>
    </source>
</evidence>
<gene>
    <name evidence="1" type="ORF">FHR37_003023</name>
    <name evidence="2" type="ORF">SAMN05421678_11772</name>
</gene>
<accession>A0A1I2ZUA7</accession>
<dbReference type="EMBL" id="FOOI01000017">
    <property type="protein sequence ID" value="SFH41374.1"/>
    <property type="molecule type" value="Genomic_DNA"/>
</dbReference>
<proteinExistence type="predicted"/>
<keyword evidence="4" id="KW-1185">Reference proteome</keyword>
<name>A0A1I2ZUA7_9ACTN</name>
<dbReference type="PANTHER" id="PTHR38009:SF1">
    <property type="entry name" value="CONSERVED HYPOTHETICAL PHAGE TAIL PROTEIN"/>
    <property type="match status" value="1"/>
</dbReference>
<evidence type="ECO:0000313" key="2">
    <source>
        <dbReference type="EMBL" id="SFH41374.1"/>
    </source>
</evidence>
<dbReference type="OrthoDB" id="9790161at2"/>
<dbReference type="STRING" id="504797.SAMN05421678_11772"/>